<proteinExistence type="predicted"/>
<dbReference type="SMART" id="SM00382">
    <property type="entry name" value="AAA"/>
    <property type="match status" value="1"/>
</dbReference>
<feature type="compositionally biased region" description="Basic residues" evidence="4">
    <location>
        <begin position="202"/>
        <end position="215"/>
    </location>
</feature>
<dbReference type="Pfam" id="PF00005">
    <property type="entry name" value="ABC_tran"/>
    <property type="match status" value="1"/>
</dbReference>
<keyword evidence="7" id="KW-1185">Reference proteome</keyword>
<evidence type="ECO:0000256" key="1">
    <source>
        <dbReference type="ARBA" id="ARBA00022448"/>
    </source>
</evidence>
<gene>
    <name evidence="6" type="ORF">GCM10025876_26480</name>
</gene>
<evidence type="ECO:0000256" key="4">
    <source>
        <dbReference type="SAM" id="MobiDB-lite"/>
    </source>
</evidence>
<dbReference type="InterPro" id="IPR050319">
    <property type="entry name" value="ABC_transp_ATP-bind"/>
</dbReference>
<dbReference type="Gene3D" id="3.40.50.300">
    <property type="entry name" value="P-loop containing nucleotide triphosphate hydrolases"/>
    <property type="match status" value="1"/>
</dbReference>
<evidence type="ECO:0000256" key="3">
    <source>
        <dbReference type="ARBA" id="ARBA00022840"/>
    </source>
</evidence>
<sequence>MTTLEFQGVSKRYHVRGAGDMLALDDVSFTLTSGQTIALVGQSGSGKSTIAKILTQAERATSGDVLLDGEPIPRRGSGLRRYRQRVRMVFQDPFASLNPYHTIRHHLARPLALDHVVPKDQIEDEVRSLLTRVRLDPDATIDRRPHEALRRSASARGYRPRACLAPRVADRGRTGVHARRVDPPGRPEPPGGPPARVEPRRPLHHPRPRHRAPLF</sequence>
<name>A0ABQ6IEY3_9MICO</name>
<organism evidence="6 7">
    <name type="scientific">Demequina litorisediminis</name>
    <dbReference type="NCBI Taxonomy" id="1849022"/>
    <lineage>
        <taxon>Bacteria</taxon>
        <taxon>Bacillati</taxon>
        <taxon>Actinomycetota</taxon>
        <taxon>Actinomycetes</taxon>
        <taxon>Micrococcales</taxon>
        <taxon>Demequinaceae</taxon>
        <taxon>Demequina</taxon>
    </lineage>
</organism>
<feature type="domain" description="AAA+ ATPase" evidence="5">
    <location>
        <begin position="33"/>
        <end position="154"/>
    </location>
</feature>
<dbReference type="InterPro" id="IPR027417">
    <property type="entry name" value="P-loop_NTPase"/>
</dbReference>
<keyword evidence="1" id="KW-0813">Transport</keyword>
<feature type="region of interest" description="Disordered" evidence="4">
    <location>
        <begin position="169"/>
        <end position="215"/>
    </location>
</feature>
<keyword evidence="2" id="KW-0547">Nucleotide-binding</keyword>
<evidence type="ECO:0000259" key="5">
    <source>
        <dbReference type="SMART" id="SM00382"/>
    </source>
</evidence>
<dbReference type="InterPro" id="IPR003439">
    <property type="entry name" value="ABC_transporter-like_ATP-bd"/>
</dbReference>
<dbReference type="InterPro" id="IPR003593">
    <property type="entry name" value="AAA+_ATPase"/>
</dbReference>
<evidence type="ECO:0000313" key="6">
    <source>
        <dbReference type="EMBL" id="GMA36444.1"/>
    </source>
</evidence>
<dbReference type="PANTHER" id="PTHR43776">
    <property type="entry name" value="TRANSPORT ATP-BINDING PROTEIN"/>
    <property type="match status" value="1"/>
</dbReference>
<dbReference type="SUPFAM" id="SSF52540">
    <property type="entry name" value="P-loop containing nucleoside triphosphate hydrolases"/>
    <property type="match status" value="1"/>
</dbReference>
<dbReference type="EMBL" id="BSUN01000001">
    <property type="protein sequence ID" value="GMA36444.1"/>
    <property type="molecule type" value="Genomic_DNA"/>
</dbReference>
<keyword evidence="3" id="KW-0067">ATP-binding</keyword>
<reference evidence="7" key="1">
    <citation type="journal article" date="2019" name="Int. J. Syst. Evol. Microbiol.">
        <title>The Global Catalogue of Microorganisms (GCM) 10K type strain sequencing project: providing services to taxonomists for standard genome sequencing and annotation.</title>
        <authorList>
            <consortium name="The Broad Institute Genomics Platform"/>
            <consortium name="The Broad Institute Genome Sequencing Center for Infectious Disease"/>
            <person name="Wu L."/>
            <person name="Ma J."/>
        </authorList>
    </citation>
    <scope>NUCLEOTIDE SEQUENCE [LARGE SCALE GENOMIC DNA]</scope>
    <source>
        <strain evidence="7">NBRC 112299</strain>
    </source>
</reference>
<evidence type="ECO:0000313" key="7">
    <source>
        <dbReference type="Proteomes" id="UP001157125"/>
    </source>
</evidence>
<evidence type="ECO:0000256" key="2">
    <source>
        <dbReference type="ARBA" id="ARBA00022741"/>
    </source>
</evidence>
<protein>
    <recommendedName>
        <fullName evidence="5">AAA+ ATPase domain-containing protein</fullName>
    </recommendedName>
</protein>
<dbReference type="Proteomes" id="UP001157125">
    <property type="component" value="Unassembled WGS sequence"/>
</dbReference>
<comment type="caution">
    <text evidence="6">The sequence shown here is derived from an EMBL/GenBank/DDBJ whole genome shotgun (WGS) entry which is preliminary data.</text>
</comment>
<accession>A0ABQ6IEY3</accession>
<feature type="compositionally biased region" description="Basic and acidic residues" evidence="4">
    <location>
        <begin position="169"/>
        <end position="185"/>
    </location>
</feature>